<dbReference type="GO" id="GO:0000981">
    <property type="term" value="F:DNA-binding transcription factor activity, RNA polymerase II-specific"/>
    <property type="evidence" value="ECO:0007669"/>
    <property type="project" value="TreeGrafter"/>
</dbReference>
<dbReference type="PROSITE" id="PS50090">
    <property type="entry name" value="MYB_LIKE"/>
    <property type="match status" value="1"/>
</dbReference>
<comment type="caution">
    <text evidence="5">The sequence shown here is derived from an EMBL/GenBank/DDBJ whole genome shotgun (WGS) entry which is preliminary data.</text>
</comment>
<feature type="domain" description="HTH myb-type" evidence="4">
    <location>
        <begin position="171"/>
        <end position="225"/>
    </location>
</feature>
<dbReference type="Pfam" id="PF00249">
    <property type="entry name" value="Myb_DNA-binding"/>
    <property type="match status" value="1"/>
</dbReference>
<dbReference type="CDD" id="cd00167">
    <property type="entry name" value="SANT"/>
    <property type="match status" value="1"/>
</dbReference>
<sequence>MECGGKLKHVLALRPNAAIRVLACSDRGIHFVPGPTSEGEEHAPPPSRRWYPAAYARLVRLAGSLRGVERGDGSPRHTATGSIVADGHVIVRMGEFDALAASAKNGVVDDDNDDDDDEHVGFREAITAAVVVVPQGPLAAGGRREAESWWRSTALRTGTPSPRSWKEDQLDPRINKRPFTEEEEERLLAAHRLHGNKWALIARHFPGRTDNAVKNHWHVVRARRSRERSRLLARASVAVATPPHNYAGASQLDDRTEWNQRDVIVVVAISFFVILTCVLEACDMPMIDKEE</sequence>
<evidence type="ECO:0000256" key="2">
    <source>
        <dbReference type="SAM" id="Phobius"/>
    </source>
</evidence>
<keyword evidence="2" id="KW-0472">Membrane</keyword>
<proteinExistence type="predicted"/>
<dbReference type="AlphaFoldDB" id="A0A8J5WEJ9"/>
<evidence type="ECO:0000313" key="6">
    <source>
        <dbReference type="Proteomes" id="UP000729402"/>
    </source>
</evidence>
<dbReference type="Proteomes" id="UP000729402">
    <property type="component" value="Unassembled WGS sequence"/>
</dbReference>
<dbReference type="GO" id="GO:0000978">
    <property type="term" value="F:RNA polymerase II cis-regulatory region sequence-specific DNA binding"/>
    <property type="evidence" value="ECO:0007669"/>
    <property type="project" value="TreeGrafter"/>
</dbReference>
<dbReference type="PROSITE" id="PS51294">
    <property type="entry name" value="HTH_MYB"/>
    <property type="match status" value="1"/>
</dbReference>
<organism evidence="5 6">
    <name type="scientific">Zizania palustris</name>
    <name type="common">Northern wild rice</name>
    <dbReference type="NCBI Taxonomy" id="103762"/>
    <lineage>
        <taxon>Eukaryota</taxon>
        <taxon>Viridiplantae</taxon>
        <taxon>Streptophyta</taxon>
        <taxon>Embryophyta</taxon>
        <taxon>Tracheophyta</taxon>
        <taxon>Spermatophyta</taxon>
        <taxon>Magnoliopsida</taxon>
        <taxon>Liliopsida</taxon>
        <taxon>Poales</taxon>
        <taxon>Poaceae</taxon>
        <taxon>BOP clade</taxon>
        <taxon>Oryzoideae</taxon>
        <taxon>Oryzeae</taxon>
        <taxon>Zizaniinae</taxon>
        <taxon>Zizania</taxon>
    </lineage>
</organism>
<gene>
    <name evidence="5" type="ORF">GUJ93_ZPchr0011g27575</name>
</gene>
<dbReference type="PANTHER" id="PTHR45614">
    <property type="entry name" value="MYB PROTEIN-RELATED"/>
    <property type="match status" value="1"/>
</dbReference>
<evidence type="ECO:0000256" key="1">
    <source>
        <dbReference type="ARBA" id="ARBA00023125"/>
    </source>
</evidence>
<dbReference type="InterPro" id="IPR050560">
    <property type="entry name" value="MYB_TF"/>
</dbReference>
<keyword evidence="6" id="KW-1185">Reference proteome</keyword>
<protein>
    <submittedName>
        <fullName evidence="5">Uncharacterized protein</fullName>
    </submittedName>
</protein>
<keyword evidence="2" id="KW-1133">Transmembrane helix</keyword>
<name>A0A8J5WEJ9_ZIZPA</name>
<dbReference type="SMART" id="SM00717">
    <property type="entry name" value="SANT"/>
    <property type="match status" value="1"/>
</dbReference>
<reference evidence="5" key="2">
    <citation type="submission" date="2021-02" db="EMBL/GenBank/DDBJ databases">
        <authorList>
            <person name="Kimball J.A."/>
            <person name="Haas M.W."/>
            <person name="Macchietto M."/>
            <person name="Kono T."/>
            <person name="Duquette J."/>
            <person name="Shao M."/>
        </authorList>
    </citation>
    <scope>NUCLEOTIDE SEQUENCE</scope>
    <source>
        <tissue evidence="5">Fresh leaf tissue</tissue>
    </source>
</reference>
<dbReference type="PANTHER" id="PTHR45614:SF221">
    <property type="entry name" value="MYB DOMAIN PROTEIN 110"/>
    <property type="match status" value="1"/>
</dbReference>
<dbReference type="InterPro" id="IPR017930">
    <property type="entry name" value="Myb_dom"/>
</dbReference>
<dbReference type="EMBL" id="JAAALK010000081">
    <property type="protein sequence ID" value="KAG8089505.1"/>
    <property type="molecule type" value="Genomic_DNA"/>
</dbReference>
<accession>A0A8J5WEJ9</accession>
<dbReference type="GO" id="GO:0005634">
    <property type="term" value="C:nucleus"/>
    <property type="evidence" value="ECO:0007669"/>
    <property type="project" value="TreeGrafter"/>
</dbReference>
<evidence type="ECO:0000313" key="5">
    <source>
        <dbReference type="EMBL" id="KAG8089505.1"/>
    </source>
</evidence>
<evidence type="ECO:0000259" key="3">
    <source>
        <dbReference type="PROSITE" id="PS50090"/>
    </source>
</evidence>
<keyword evidence="2" id="KW-0812">Transmembrane</keyword>
<reference evidence="5" key="1">
    <citation type="journal article" date="2021" name="bioRxiv">
        <title>Whole Genome Assembly and Annotation of Northern Wild Rice, Zizania palustris L., Supports a Whole Genome Duplication in the Zizania Genus.</title>
        <authorList>
            <person name="Haas M."/>
            <person name="Kono T."/>
            <person name="Macchietto M."/>
            <person name="Millas R."/>
            <person name="McGilp L."/>
            <person name="Shao M."/>
            <person name="Duquette J."/>
            <person name="Hirsch C.N."/>
            <person name="Kimball J."/>
        </authorList>
    </citation>
    <scope>NUCLEOTIDE SEQUENCE</scope>
    <source>
        <tissue evidence="5">Fresh leaf tissue</tissue>
    </source>
</reference>
<feature type="transmembrane region" description="Helical" evidence="2">
    <location>
        <begin position="263"/>
        <end position="282"/>
    </location>
</feature>
<dbReference type="OrthoDB" id="770241at2759"/>
<evidence type="ECO:0000259" key="4">
    <source>
        <dbReference type="PROSITE" id="PS51294"/>
    </source>
</evidence>
<feature type="domain" description="Myb-like" evidence="3">
    <location>
        <begin position="171"/>
        <end position="221"/>
    </location>
</feature>
<dbReference type="InterPro" id="IPR001005">
    <property type="entry name" value="SANT/Myb"/>
</dbReference>
<keyword evidence="1" id="KW-0238">DNA-binding</keyword>